<organism evidence="2 3">
    <name type="scientific">Haloferax denitrificans ATCC 35960</name>
    <dbReference type="NCBI Taxonomy" id="662478"/>
    <lineage>
        <taxon>Archaea</taxon>
        <taxon>Methanobacteriati</taxon>
        <taxon>Methanobacteriota</taxon>
        <taxon>Stenosarchaea group</taxon>
        <taxon>Halobacteria</taxon>
        <taxon>Halobacteriales</taxon>
        <taxon>Haloferacaceae</taxon>
        <taxon>Haloferax</taxon>
    </lineage>
</organism>
<keyword evidence="3" id="KW-1185">Reference proteome</keyword>
<dbReference type="CDD" id="cd15482">
    <property type="entry name" value="Sialidase_non-viral"/>
    <property type="match status" value="1"/>
</dbReference>
<evidence type="ECO:0000313" key="3">
    <source>
        <dbReference type="Proteomes" id="UP000011553"/>
    </source>
</evidence>
<reference evidence="2 3" key="1">
    <citation type="journal article" date="2014" name="PLoS Genet.">
        <title>Phylogenetically driven sequencing of extremely halophilic archaea reveals strategies for static and dynamic osmo-response.</title>
        <authorList>
            <person name="Becker E.A."/>
            <person name="Seitzer P.M."/>
            <person name="Tritt A."/>
            <person name="Larsen D."/>
            <person name="Krusor M."/>
            <person name="Yao A.I."/>
            <person name="Wu D."/>
            <person name="Madern D."/>
            <person name="Eisen J.A."/>
            <person name="Darling A.E."/>
            <person name="Facciotti M.T."/>
        </authorList>
    </citation>
    <scope>NUCLEOTIDE SEQUENCE [LARGE SCALE GENOMIC DNA]</scope>
    <source>
        <strain evidence="2 3">ATCC 35960</strain>
    </source>
</reference>
<name>M0JAB9_9EURY</name>
<dbReference type="Proteomes" id="UP000011553">
    <property type="component" value="Unassembled WGS sequence"/>
</dbReference>
<feature type="region of interest" description="Disordered" evidence="1">
    <location>
        <begin position="167"/>
        <end position="189"/>
    </location>
</feature>
<proteinExistence type="predicted"/>
<dbReference type="Gene3D" id="2.130.10.10">
    <property type="entry name" value="YVTN repeat-like/Quinoprotein amine dehydrogenase"/>
    <property type="match status" value="1"/>
</dbReference>
<accession>M0JAB9</accession>
<gene>
    <name evidence="2" type="ORF">C438_09477</name>
</gene>
<dbReference type="InterPro" id="IPR052025">
    <property type="entry name" value="Xyloglucanase_GH74"/>
</dbReference>
<protein>
    <submittedName>
        <fullName evidence="2">BNR repeat-containing protein</fullName>
    </submittedName>
</protein>
<dbReference type="GO" id="GO:0010411">
    <property type="term" value="P:xyloglucan metabolic process"/>
    <property type="evidence" value="ECO:0007669"/>
    <property type="project" value="TreeGrafter"/>
</dbReference>
<dbReference type="SUPFAM" id="SSF110296">
    <property type="entry name" value="Oligoxyloglucan reducing end-specific cellobiohydrolase"/>
    <property type="match status" value="2"/>
</dbReference>
<dbReference type="RefSeq" id="WP_004969081.1">
    <property type="nucleotide sequence ID" value="NZ_AOLP01000009.1"/>
</dbReference>
<dbReference type="EMBL" id="AOLP01000009">
    <property type="protein sequence ID" value="EMA06047.1"/>
    <property type="molecule type" value="Genomic_DNA"/>
</dbReference>
<feature type="compositionally biased region" description="Acidic residues" evidence="1">
    <location>
        <begin position="262"/>
        <end position="281"/>
    </location>
</feature>
<sequence length="349" mass="37001">MHLYAAANGAVLAVSGSPDDFTARRRLDEHRIECVAADPRAPDRAFCGTFDAGVFRTTDGGASWSAVGTDALPESVTSLAVSPADPDVVYAGTEPSAVFRSPDGGETWAELAPLSDLDSASSWAFPPRPHTHHVRWIEPDPTDPDRLFVAVEAGALVRSFDGGETWQDRVPSGKRDTHSMATHPDRPGRVWAAAGDGYAETDDAGETWTTPTEGLGHGYCWSVVVDPADPDAVLLTAASGPMRAHRVESAEAYLYRRAARDDDGDGTGDSDGDGDSDDDESWERLDDTGLPTGPGATRAVLAVGRTGGECYAANDRGLYRTADFGDSWDRIVVPWDGTRRTAAGLAVVA</sequence>
<feature type="compositionally biased region" description="Basic and acidic residues" evidence="1">
    <location>
        <begin position="171"/>
        <end position="188"/>
    </location>
</feature>
<dbReference type="PANTHER" id="PTHR43739:SF5">
    <property type="entry name" value="EXO-ALPHA-SIALIDASE"/>
    <property type="match status" value="1"/>
</dbReference>
<feature type="region of interest" description="Disordered" evidence="1">
    <location>
        <begin position="258"/>
        <end position="297"/>
    </location>
</feature>
<dbReference type="PATRIC" id="fig|662478.6.peg.1827"/>
<dbReference type="PANTHER" id="PTHR43739">
    <property type="entry name" value="XYLOGLUCANASE (EUROFUNG)"/>
    <property type="match status" value="1"/>
</dbReference>
<comment type="caution">
    <text evidence="2">The sequence shown here is derived from an EMBL/GenBank/DDBJ whole genome shotgun (WGS) entry which is preliminary data.</text>
</comment>
<evidence type="ECO:0000256" key="1">
    <source>
        <dbReference type="SAM" id="MobiDB-lite"/>
    </source>
</evidence>
<evidence type="ECO:0000313" key="2">
    <source>
        <dbReference type="EMBL" id="EMA06047.1"/>
    </source>
</evidence>
<dbReference type="AlphaFoldDB" id="M0JAB9"/>
<dbReference type="InterPro" id="IPR015943">
    <property type="entry name" value="WD40/YVTN_repeat-like_dom_sf"/>
</dbReference>